<feature type="domain" description="Rieske" evidence="5">
    <location>
        <begin position="1"/>
        <end position="95"/>
    </location>
</feature>
<gene>
    <name evidence="6" type="ORF">NCTC11842_01396</name>
</gene>
<evidence type="ECO:0000256" key="4">
    <source>
        <dbReference type="ARBA" id="ARBA00023014"/>
    </source>
</evidence>
<evidence type="ECO:0000313" key="6">
    <source>
        <dbReference type="EMBL" id="SPZ04876.1"/>
    </source>
</evidence>
<evidence type="ECO:0000313" key="7">
    <source>
        <dbReference type="Proteomes" id="UP000250443"/>
    </source>
</evidence>
<dbReference type="Proteomes" id="UP000250443">
    <property type="component" value="Unassembled WGS sequence"/>
</dbReference>
<accession>A0A2X2CGU8</accession>
<organism evidence="6 7">
    <name type="scientific">Pseudomonas luteola</name>
    <dbReference type="NCBI Taxonomy" id="47886"/>
    <lineage>
        <taxon>Bacteria</taxon>
        <taxon>Pseudomonadati</taxon>
        <taxon>Pseudomonadota</taxon>
        <taxon>Gammaproteobacteria</taxon>
        <taxon>Pseudomonadales</taxon>
        <taxon>Pseudomonadaceae</taxon>
        <taxon>Pseudomonas</taxon>
    </lineage>
</organism>
<keyword evidence="2" id="KW-0479">Metal-binding</keyword>
<keyword evidence="1" id="KW-0001">2Fe-2S</keyword>
<evidence type="ECO:0000256" key="1">
    <source>
        <dbReference type="ARBA" id="ARBA00022714"/>
    </source>
</evidence>
<protein>
    <submittedName>
        <fullName evidence="6">Rieske [2Fe-2S] domain</fullName>
    </submittedName>
</protein>
<dbReference type="InterPro" id="IPR036922">
    <property type="entry name" value="Rieske_2Fe-2S_sf"/>
</dbReference>
<dbReference type="PROSITE" id="PS51296">
    <property type="entry name" value="RIESKE"/>
    <property type="match status" value="1"/>
</dbReference>
<name>A0A2X2CGU8_PSELU</name>
<dbReference type="GO" id="GO:0046872">
    <property type="term" value="F:metal ion binding"/>
    <property type="evidence" value="ECO:0007669"/>
    <property type="project" value="UniProtKB-KW"/>
</dbReference>
<dbReference type="InterPro" id="IPR017941">
    <property type="entry name" value="Rieske_2Fe-2S"/>
</dbReference>
<sequence length="99" mass="11258">MKIIAFDQLLDGCVLKTPEKYIQIVRGDDGNIKFKDMTCLHRGGPLSHGIEDEDSITCPWHSKKTKKCRIRFLDIPYVTNGKAIQVGVESYERVIQHIG</sequence>
<evidence type="ECO:0000259" key="5">
    <source>
        <dbReference type="PROSITE" id="PS51296"/>
    </source>
</evidence>
<dbReference type="AlphaFoldDB" id="A0A2X2CGU8"/>
<keyword evidence="3" id="KW-0408">Iron</keyword>
<proteinExistence type="predicted"/>
<evidence type="ECO:0000256" key="3">
    <source>
        <dbReference type="ARBA" id="ARBA00023004"/>
    </source>
</evidence>
<dbReference type="EMBL" id="UAUF01000010">
    <property type="protein sequence ID" value="SPZ04876.1"/>
    <property type="molecule type" value="Genomic_DNA"/>
</dbReference>
<dbReference type="Pfam" id="PF00355">
    <property type="entry name" value="Rieske"/>
    <property type="match status" value="1"/>
</dbReference>
<dbReference type="GO" id="GO:0051537">
    <property type="term" value="F:2 iron, 2 sulfur cluster binding"/>
    <property type="evidence" value="ECO:0007669"/>
    <property type="project" value="UniProtKB-KW"/>
</dbReference>
<reference evidence="6 7" key="1">
    <citation type="submission" date="2018-06" db="EMBL/GenBank/DDBJ databases">
        <authorList>
            <consortium name="Pathogen Informatics"/>
            <person name="Doyle S."/>
        </authorList>
    </citation>
    <scope>NUCLEOTIDE SEQUENCE [LARGE SCALE GENOMIC DNA]</scope>
    <source>
        <strain evidence="6 7">NCTC11842</strain>
    </source>
</reference>
<evidence type="ECO:0000256" key="2">
    <source>
        <dbReference type="ARBA" id="ARBA00022723"/>
    </source>
</evidence>
<keyword evidence="4" id="KW-0411">Iron-sulfur</keyword>
<dbReference type="Gene3D" id="2.102.10.10">
    <property type="entry name" value="Rieske [2Fe-2S] iron-sulphur domain"/>
    <property type="match status" value="1"/>
</dbReference>
<dbReference type="RefSeq" id="WP_019364401.1">
    <property type="nucleotide sequence ID" value="NZ_JAKREJ010000009.1"/>
</dbReference>
<dbReference type="SUPFAM" id="SSF50022">
    <property type="entry name" value="ISP domain"/>
    <property type="match status" value="1"/>
</dbReference>